<dbReference type="PANTHER" id="PTHR45453">
    <property type="entry name" value="PHOSPHATE REGULON SENSOR PROTEIN PHOR"/>
    <property type="match status" value="1"/>
</dbReference>
<evidence type="ECO:0000256" key="7">
    <source>
        <dbReference type="ARBA" id="ARBA00022692"/>
    </source>
</evidence>
<accession>A0ABS3C138</accession>
<dbReference type="SMART" id="SM00388">
    <property type="entry name" value="HisKA"/>
    <property type="match status" value="1"/>
</dbReference>
<evidence type="ECO:0000256" key="8">
    <source>
        <dbReference type="ARBA" id="ARBA00022777"/>
    </source>
</evidence>
<evidence type="ECO:0000256" key="4">
    <source>
        <dbReference type="ARBA" id="ARBA00022475"/>
    </source>
</evidence>
<keyword evidence="5" id="KW-0597">Phosphoprotein</keyword>
<dbReference type="Gene3D" id="1.10.287.130">
    <property type="match status" value="1"/>
</dbReference>
<dbReference type="Proteomes" id="UP000664317">
    <property type="component" value="Unassembled WGS sequence"/>
</dbReference>
<name>A0ABS3C138_9BACT</name>
<keyword evidence="8" id="KW-0418">Kinase</keyword>
<evidence type="ECO:0000256" key="3">
    <source>
        <dbReference type="ARBA" id="ARBA00012438"/>
    </source>
</evidence>
<dbReference type="PRINTS" id="PR00344">
    <property type="entry name" value="BCTRLSENSOR"/>
</dbReference>
<dbReference type="InterPro" id="IPR050351">
    <property type="entry name" value="BphY/WalK/GraS-like"/>
</dbReference>
<dbReference type="InterPro" id="IPR005467">
    <property type="entry name" value="His_kinase_dom"/>
</dbReference>
<dbReference type="InterPro" id="IPR003594">
    <property type="entry name" value="HATPase_dom"/>
</dbReference>
<evidence type="ECO:0000256" key="6">
    <source>
        <dbReference type="ARBA" id="ARBA00022679"/>
    </source>
</evidence>
<evidence type="ECO:0000256" key="5">
    <source>
        <dbReference type="ARBA" id="ARBA00022553"/>
    </source>
</evidence>
<dbReference type="EMBL" id="JAFKCT010000002">
    <property type="protein sequence ID" value="MBN7810801.1"/>
    <property type="molecule type" value="Genomic_DNA"/>
</dbReference>
<dbReference type="SUPFAM" id="SSF47384">
    <property type="entry name" value="Homodimeric domain of signal transducing histidine kinase"/>
    <property type="match status" value="1"/>
</dbReference>
<evidence type="ECO:0000256" key="9">
    <source>
        <dbReference type="ARBA" id="ARBA00022989"/>
    </source>
</evidence>
<evidence type="ECO:0000313" key="12">
    <source>
        <dbReference type="EMBL" id="MBN7810801.1"/>
    </source>
</evidence>
<dbReference type="InterPro" id="IPR035965">
    <property type="entry name" value="PAS-like_dom_sf"/>
</dbReference>
<keyword evidence="6" id="KW-0808">Transferase</keyword>
<comment type="catalytic activity">
    <reaction evidence="1">
        <text>ATP + protein L-histidine = ADP + protein N-phospho-L-histidine.</text>
        <dbReference type="EC" id="2.7.13.3"/>
    </reaction>
</comment>
<dbReference type="Gene3D" id="3.30.450.20">
    <property type="entry name" value="PAS domain"/>
    <property type="match status" value="1"/>
</dbReference>
<evidence type="ECO:0000256" key="10">
    <source>
        <dbReference type="ARBA" id="ARBA00023136"/>
    </source>
</evidence>
<dbReference type="Gene3D" id="3.30.450.40">
    <property type="match status" value="1"/>
</dbReference>
<dbReference type="SUPFAM" id="SSF55781">
    <property type="entry name" value="GAF domain-like"/>
    <property type="match status" value="1"/>
</dbReference>
<evidence type="ECO:0000256" key="1">
    <source>
        <dbReference type="ARBA" id="ARBA00000085"/>
    </source>
</evidence>
<dbReference type="CDD" id="cd00082">
    <property type="entry name" value="HisKA"/>
    <property type="match status" value="1"/>
</dbReference>
<dbReference type="InterPro" id="IPR029016">
    <property type="entry name" value="GAF-like_dom_sf"/>
</dbReference>
<keyword evidence="4" id="KW-1003">Cell membrane</keyword>
<evidence type="ECO:0000313" key="13">
    <source>
        <dbReference type="Proteomes" id="UP000664317"/>
    </source>
</evidence>
<dbReference type="SMART" id="SM00387">
    <property type="entry name" value="HATPase_c"/>
    <property type="match status" value="1"/>
</dbReference>
<dbReference type="Pfam" id="PF00512">
    <property type="entry name" value="HisKA"/>
    <property type="match status" value="1"/>
</dbReference>
<evidence type="ECO:0000259" key="11">
    <source>
        <dbReference type="PROSITE" id="PS50109"/>
    </source>
</evidence>
<dbReference type="InterPro" id="IPR003018">
    <property type="entry name" value="GAF"/>
</dbReference>
<dbReference type="CDD" id="cd00075">
    <property type="entry name" value="HATPase"/>
    <property type="match status" value="1"/>
</dbReference>
<dbReference type="PANTHER" id="PTHR45453:SF2">
    <property type="entry name" value="HISTIDINE KINASE"/>
    <property type="match status" value="1"/>
</dbReference>
<keyword evidence="13" id="KW-1185">Reference proteome</keyword>
<proteinExistence type="predicted"/>
<comment type="subcellular location">
    <subcellularLocation>
        <location evidence="2">Cell membrane</location>
        <topology evidence="2">Multi-pass membrane protein</topology>
    </subcellularLocation>
</comment>
<feature type="domain" description="Histidine kinase" evidence="11">
    <location>
        <begin position="562"/>
        <end position="776"/>
    </location>
</feature>
<dbReference type="Gene3D" id="3.30.565.10">
    <property type="entry name" value="Histidine kinase-like ATPase, C-terminal domain"/>
    <property type="match status" value="1"/>
</dbReference>
<protein>
    <recommendedName>
        <fullName evidence="3">histidine kinase</fullName>
        <ecNumber evidence="3">2.7.13.3</ecNumber>
    </recommendedName>
</protein>
<dbReference type="SUPFAM" id="SSF55874">
    <property type="entry name" value="ATPase domain of HSP90 chaperone/DNA topoisomerase II/histidine kinase"/>
    <property type="match status" value="1"/>
</dbReference>
<keyword evidence="7" id="KW-0812">Transmembrane</keyword>
<organism evidence="12 13">
    <name type="scientific">Algoriphagus oliviformis</name>
    <dbReference type="NCBI Taxonomy" id="2811231"/>
    <lineage>
        <taxon>Bacteria</taxon>
        <taxon>Pseudomonadati</taxon>
        <taxon>Bacteroidota</taxon>
        <taxon>Cytophagia</taxon>
        <taxon>Cytophagales</taxon>
        <taxon>Cyclobacteriaceae</taxon>
        <taxon>Algoriphagus</taxon>
    </lineage>
</organism>
<dbReference type="InterPro" id="IPR036097">
    <property type="entry name" value="HisK_dim/P_sf"/>
</dbReference>
<keyword evidence="9" id="KW-1133">Transmembrane helix</keyword>
<dbReference type="EC" id="2.7.13.3" evidence="3"/>
<reference evidence="12 13" key="1">
    <citation type="submission" date="2021-03" db="EMBL/GenBank/DDBJ databases">
        <title>novel species isolated from a fishpond in China.</title>
        <authorList>
            <person name="Lu H."/>
            <person name="Cai Z."/>
        </authorList>
    </citation>
    <scope>NUCLEOTIDE SEQUENCE [LARGE SCALE GENOMIC DNA]</scope>
    <source>
        <strain evidence="12 13">H41</strain>
    </source>
</reference>
<dbReference type="InterPro" id="IPR004358">
    <property type="entry name" value="Sig_transdc_His_kin-like_C"/>
</dbReference>
<gene>
    <name evidence="12" type="ORF">J0A68_07535</name>
</gene>
<dbReference type="InterPro" id="IPR003661">
    <property type="entry name" value="HisK_dim/P_dom"/>
</dbReference>
<sequence length="776" mass="87410">MEGSSVDGTGMEDLIFSLFDYSILKISERIKILFPVIDWDQISCLGDYDLAAPLPEELGKRKDRYPSQSDSDATVEFGKGGTQVFAKEVAWVSGDGERLHLMLFPSNVERYFEISRRRLQEYMDRLGTPAVLFDYSLESTTAINYDMVSLMRKSISLFSNGIGLKDLLMDDSIFEKLLDWRESASVSQAFEVKVSSQDGRGHWFEVNFSKVKMEGLIYLMAVFKDIHEATVFQLRQRKKKLILSRLSKVQNSFLSKTSDFNPYQLFLDAILDISGAEYGFVGEVGVGSEGNKLMKIHAVTDFSNNSEASKALIDKLKHDKFFFSHFDNLFGACIKTGQVICENSPKTNPHSSNKRIPGHPTISNFLGIPILNGDQVVGLIGLGNKPEGFCESDVEDLQPFASTYSVILNALENEERNQVLLRDSSDKALILSTVGDHSPDTIVVLDGQLNINFLSPGYSKHFGAAVTELDAKNKIKSLIGKTLAQKYKQTEEHYRSRLCITTKEHENRWLETSLNIFGSEGGQKIIAFVREVTTHVKSELTLKASLRKERQFKHFLSEFMGVIAHEFKTPLATIISSLELSGVYLNQPTEDNLLMIKKHLAKMENEAGNLHKIVVNSLAYERFRKESATLKKEEVKLYSFLVDTLSQYGLADQVSLGFEMERDFKVRWDRFLMQTTLVNLVNNALKYSDGKGMPKLSVRSRASGFSISVRDYGIGISEKDLPYIFTPFYRGTNSQHVEGTGMGLIAVKNFVKLHGGELRVRSKLNEGTLVTLFFKE</sequence>
<evidence type="ECO:0000256" key="2">
    <source>
        <dbReference type="ARBA" id="ARBA00004651"/>
    </source>
</evidence>
<dbReference type="InterPro" id="IPR036890">
    <property type="entry name" value="HATPase_C_sf"/>
</dbReference>
<dbReference type="SUPFAM" id="SSF55785">
    <property type="entry name" value="PYP-like sensor domain (PAS domain)"/>
    <property type="match status" value="1"/>
</dbReference>
<dbReference type="RefSeq" id="WP_206577572.1">
    <property type="nucleotide sequence ID" value="NZ_JAFKCT010000002.1"/>
</dbReference>
<keyword evidence="10" id="KW-0472">Membrane</keyword>
<dbReference type="PROSITE" id="PS50109">
    <property type="entry name" value="HIS_KIN"/>
    <property type="match status" value="1"/>
</dbReference>
<dbReference type="Pfam" id="PF13185">
    <property type="entry name" value="GAF_2"/>
    <property type="match status" value="1"/>
</dbReference>
<dbReference type="Pfam" id="PF02518">
    <property type="entry name" value="HATPase_c"/>
    <property type="match status" value="1"/>
</dbReference>
<comment type="caution">
    <text evidence="12">The sequence shown here is derived from an EMBL/GenBank/DDBJ whole genome shotgun (WGS) entry which is preliminary data.</text>
</comment>